<dbReference type="Pfam" id="PF00724">
    <property type="entry name" value="Oxidored_FMN"/>
    <property type="match status" value="1"/>
</dbReference>
<keyword evidence="4" id="KW-0285">Flavoprotein</keyword>
<dbReference type="RefSeq" id="WP_234219123.1">
    <property type="nucleotide sequence ID" value="NZ_JAGQAF010000004.1"/>
</dbReference>
<sequence length="679" mass="73984">MLNGQYDILFEPLKIGPVTAPNRFVMMPYANGHSYLMPNGAIGIREMRAEGGWGIIGMQLSEIDPTSDLSGLPYERLWDEGDVAVHAKSVERIHAHGALASIELAHTGLRSRGAENGYPAMGPSSLPTLKPEMPYSAKAMDKADIKRLRASFRAAIGRAKRAGYDMAYVYASHDASILWHFLSPHYNQRTDEYGGSFVNRLRLLREVLEEARDEAAGDMAIALRFAVHEASGPKRITCDGEGRHVVEALADLPDLWDVNVSGWSVDSTTSRYARQGYQEEFTSFVKQVTNKPVLGVGRFTSPDTMVSQIKRGVLDMIGSARASIADPFLPNKIREGRIEDIRECIACNICVSTELAGVPVRCTQNPTMSEEWRRGWHPEKVPATTAAQNVLIVGGGPSGLEAALTLARAGHEVTVADKADQLGGRVRREATIKNLATWGRVVDYRLYQLQQMGNVHLFPESELGADGIADFEADQIILATGSHWLRDGQGRSNLSPIPGFQNAALTPDDVLDGAEIMGPVVVYDDDHYYMANALAADLAAKGHEVQIVTPMPTLAGWMGNTLEQPRMVAELLAAGVRMSPNSSAIGWQEDALQVVRSDTGEPQMAISGATLIAVTRRLPDTGLSDALTARGTAHRVIGDAEVPGTIQTAIYSGHRHAREILGSEPADRIFKRERPTLFH</sequence>
<evidence type="ECO:0000256" key="5">
    <source>
        <dbReference type="ARBA" id="ARBA00022643"/>
    </source>
</evidence>
<dbReference type="Proteomes" id="UP000813672">
    <property type="component" value="Unassembled WGS sequence"/>
</dbReference>
<keyword evidence="6" id="KW-0479">Metal-binding</keyword>
<evidence type="ECO:0000256" key="6">
    <source>
        <dbReference type="ARBA" id="ARBA00022723"/>
    </source>
</evidence>
<dbReference type="GO" id="GO:0016491">
    <property type="term" value="F:oxidoreductase activity"/>
    <property type="evidence" value="ECO:0007669"/>
    <property type="project" value="UniProtKB-KW"/>
</dbReference>
<evidence type="ECO:0000256" key="4">
    <source>
        <dbReference type="ARBA" id="ARBA00022630"/>
    </source>
</evidence>
<keyword evidence="8" id="KW-0408">Iron</keyword>
<dbReference type="Gene3D" id="3.50.50.60">
    <property type="entry name" value="FAD/NAD(P)-binding domain"/>
    <property type="match status" value="1"/>
</dbReference>
<dbReference type="Pfam" id="PF13450">
    <property type="entry name" value="NAD_binding_8"/>
    <property type="match status" value="1"/>
</dbReference>
<gene>
    <name evidence="12" type="ORF">KBY27_07200</name>
</gene>
<dbReference type="SUPFAM" id="SSF51905">
    <property type="entry name" value="FAD/NAD(P)-binding domain"/>
    <property type="match status" value="1"/>
</dbReference>
<dbReference type="PRINTS" id="PR00368">
    <property type="entry name" value="FADPNR"/>
</dbReference>
<reference evidence="12" key="1">
    <citation type="journal article" date="2021" name="Environ. Microbiol.">
        <title>Cryptic niche differentiation of novel sediment ecotypes of Rugeria pomeroyi correlates with nitrate respiration.</title>
        <authorList>
            <person name="Lin X."/>
            <person name="McNichol J."/>
            <person name="Chu X."/>
            <person name="Qian Y."/>
            <person name="Luo H."/>
        </authorList>
    </citation>
    <scope>NUCLEOTIDE SEQUENCE</scope>
    <source>
        <strain evidence="12">SZCCDBB064</strain>
    </source>
</reference>
<dbReference type="Gene3D" id="3.40.50.720">
    <property type="entry name" value="NAD(P)-binding Rossmann-like Domain"/>
    <property type="match status" value="1"/>
</dbReference>
<keyword evidence="9" id="KW-0411">Iron-sulfur</keyword>
<evidence type="ECO:0000313" key="12">
    <source>
        <dbReference type="EMBL" id="MCE8537240.1"/>
    </source>
</evidence>
<comment type="cofactor">
    <cofactor evidence="2">
        <name>[4Fe-4S] cluster</name>
        <dbReference type="ChEBI" id="CHEBI:49883"/>
    </cofactor>
</comment>
<feature type="domain" description="NADH:flavin oxidoreductase/NADH oxidase N-terminal" evidence="10">
    <location>
        <begin position="9"/>
        <end position="337"/>
    </location>
</feature>
<dbReference type="Gene3D" id="3.20.20.70">
    <property type="entry name" value="Aldolase class I"/>
    <property type="match status" value="1"/>
</dbReference>
<comment type="similarity">
    <text evidence="3">In the N-terminal section; belongs to the NADH:flavin oxidoreductase/NADH oxidase family.</text>
</comment>
<evidence type="ECO:0000256" key="3">
    <source>
        <dbReference type="ARBA" id="ARBA00011048"/>
    </source>
</evidence>
<comment type="cofactor">
    <cofactor evidence="1">
        <name>FMN</name>
        <dbReference type="ChEBI" id="CHEBI:58210"/>
    </cofactor>
</comment>
<evidence type="ECO:0000256" key="8">
    <source>
        <dbReference type="ARBA" id="ARBA00023004"/>
    </source>
</evidence>
<dbReference type="GO" id="GO:0051536">
    <property type="term" value="F:iron-sulfur cluster binding"/>
    <property type="evidence" value="ECO:0007669"/>
    <property type="project" value="UniProtKB-KW"/>
</dbReference>
<dbReference type="InterPro" id="IPR051793">
    <property type="entry name" value="NADH:flavin_oxidoreductase"/>
</dbReference>
<comment type="caution">
    <text evidence="12">The sequence shown here is derived from an EMBL/GenBank/DDBJ whole genome shotgun (WGS) entry which is preliminary data.</text>
</comment>
<proteinExistence type="inferred from homology"/>
<feature type="domain" description="TMADH/DMDH/HD second alpha/beta" evidence="11">
    <location>
        <begin position="505"/>
        <end position="571"/>
    </location>
</feature>
<evidence type="ECO:0000259" key="11">
    <source>
        <dbReference type="Pfam" id="PF22620"/>
    </source>
</evidence>
<protein>
    <submittedName>
        <fullName evidence="12">FAD-dependent oxidoreductase</fullName>
    </submittedName>
</protein>
<dbReference type="SUPFAM" id="SSF51395">
    <property type="entry name" value="FMN-linked oxidoreductases"/>
    <property type="match status" value="1"/>
</dbReference>
<dbReference type="EMBL" id="JAGQAF010000004">
    <property type="protein sequence ID" value="MCE8537240.1"/>
    <property type="molecule type" value="Genomic_DNA"/>
</dbReference>
<dbReference type="InterPro" id="IPR001155">
    <property type="entry name" value="OxRdtase_FMN_N"/>
</dbReference>
<dbReference type="SUPFAM" id="SSF51971">
    <property type="entry name" value="Nucleotide-binding domain"/>
    <property type="match status" value="1"/>
</dbReference>
<keyword evidence="5" id="KW-0288">FMN</keyword>
<dbReference type="Pfam" id="PF22620">
    <property type="entry name" value="OYE-like_second_a-b"/>
    <property type="match status" value="1"/>
</dbReference>
<evidence type="ECO:0000256" key="2">
    <source>
        <dbReference type="ARBA" id="ARBA00001966"/>
    </source>
</evidence>
<dbReference type="PRINTS" id="PR00469">
    <property type="entry name" value="PNDRDTASEII"/>
</dbReference>
<evidence type="ECO:0000259" key="10">
    <source>
        <dbReference type="Pfam" id="PF00724"/>
    </source>
</evidence>
<dbReference type="GO" id="GO:0010181">
    <property type="term" value="F:FMN binding"/>
    <property type="evidence" value="ECO:0007669"/>
    <property type="project" value="InterPro"/>
</dbReference>
<evidence type="ECO:0000256" key="7">
    <source>
        <dbReference type="ARBA" id="ARBA00023002"/>
    </source>
</evidence>
<evidence type="ECO:0000256" key="1">
    <source>
        <dbReference type="ARBA" id="ARBA00001917"/>
    </source>
</evidence>
<name>A0A9Q3ZLQ8_9RHOB</name>
<dbReference type="AlphaFoldDB" id="A0A9Q3ZLQ8"/>
<dbReference type="InterPro" id="IPR036188">
    <property type="entry name" value="FAD/NAD-bd_sf"/>
</dbReference>
<dbReference type="InterPro" id="IPR054428">
    <property type="entry name" value="TMADH/DMDH/HD_second_a-b"/>
</dbReference>
<evidence type="ECO:0000256" key="9">
    <source>
        <dbReference type="ARBA" id="ARBA00023014"/>
    </source>
</evidence>
<evidence type="ECO:0000313" key="13">
    <source>
        <dbReference type="Proteomes" id="UP000813672"/>
    </source>
</evidence>
<keyword evidence="7" id="KW-0560">Oxidoreductase</keyword>
<dbReference type="InterPro" id="IPR013785">
    <property type="entry name" value="Aldolase_TIM"/>
</dbReference>
<accession>A0A9Q3ZLQ8</accession>
<dbReference type="PANTHER" id="PTHR42917:SF2">
    <property type="entry name" value="2,4-DIENOYL-COA REDUCTASE [(2E)-ENOYL-COA-PRODUCING]"/>
    <property type="match status" value="1"/>
</dbReference>
<organism evidence="12 13">
    <name type="scientific">Ruegeria pomeroyi</name>
    <dbReference type="NCBI Taxonomy" id="89184"/>
    <lineage>
        <taxon>Bacteria</taxon>
        <taxon>Pseudomonadati</taxon>
        <taxon>Pseudomonadota</taxon>
        <taxon>Alphaproteobacteria</taxon>
        <taxon>Rhodobacterales</taxon>
        <taxon>Roseobacteraceae</taxon>
        <taxon>Ruegeria</taxon>
    </lineage>
</organism>
<dbReference type="PANTHER" id="PTHR42917">
    <property type="entry name" value="2,4-DIENOYL-COA REDUCTASE"/>
    <property type="match status" value="1"/>
</dbReference>
<dbReference type="GO" id="GO:0046872">
    <property type="term" value="F:metal ion binding"/>
    <property type="evidence" value="ECO:0007669"/>
    <property type="project" value="UniProtKB-KW"/>
</dbReference>